<dbReference type="EMBL" id="UOEO01000099">
    <property type="protein sequence ID" value="VAW19121.1"/>
    <property type="molecule type" value="Genomic_DNA"/>
</dbReference>
<dbReference type="GO" id="GO:0052689">
    <property type="term" value="F:carboxylic ester hydrolase activity"/>
    <property type="evidence" value="ECO:0007669"/>
    <property type="project" value="TreeGrafter"/>
</dbReference>
<evidence type="ECO:0000259" key="1">
    <source>
        <dbReference type="Pfam" id="PF12146"/>
    </source>
</evidence>
<feature type="domain" description="Serine aminopeptidase S33" evidence="1">
    <location>
        <begin position="57"/>
        <end position="280"/>
    </location>
</feature>
<dbReference type="Gene3D" id="3.40.50.1820">
    <property type="entry name" value="alpha/beta hydrolase"/>
    <property type="match status" value="1"/>
</dbReference>
<dbReference type="InterPro" id="IPR022742">
    <property type="entry name" value="Hydrolase_4"/>
</dbReference>
<dbReference type="AlphaFoldDB" id="A0A3B0TKA6"/>
<protein>
    <recommendedName>
        <fullName evidence="1">Serine aminopeptidase S33 domain-containing protein</fullName>
    </recommendedName>
</protein>
<dbReference type="InterPro" id="IPR029058">
    <property type="entry name" value="AB_hydrolase_fold"/>
</dbReference>
<dbReference type="Pfam" id="PF12146">
    <property type="entry name" value="Hydrolase_4"/>
    <property type="match status" value="1"/>
</dbReference>
<dbReference type="SUPFAM" id="SSF53474">
    <property type="entry name" value="alpha/beta-Hydrolases"/>
    <property type="match status" value="1"/>
</dbReference>
<sequence>MGGILEEIEISFKSGAETLFGALTVPEGVKNPPMVLFIGGSGPLDRNENAKMIKLNIFNTLAKTLAGNGIASLRYDKRGCGKSEGNYFATGHFQLVDDAERAFEFMKTQHHVKPGPLYIAGHSEGTIIAPQISNRRHDVSGIILVAPFLQKLDAVLVSQAAHMADDIKTMPGIGGFLTRFAVGLMGGVKKKQAKTLNRLKNSKKDVIRVGLQKLNAKWFRELFSLDPAHIMAKIDIPTLIIAGEKDMQCAPEDAAKIARTIGEKAQYHLVDNLTHIMRLETGPASIINYKQQLKKPIAPIVGELMVDWIRQN</sequence>
<accession>A0A3B0TKA6</accession>
<dbReference type="PANTHER" id="PTHR43265:SF1">
    <property type="entry name" value="ESTERASE ESTD"/>
    <property type="match status" value="1"/>
</dbReference>
<gene>
    <name evidence="2" type="ORF">MNBD_ALPHA12-733</name>
</gene>
<name>A0A3B0TKA6_9ZZZZ</name>
<reference evidence="2" key="1">
    <citation type="submission" date="2018-06" db="EMBL/GenBank/DDBJ databases">
        <authorList>
            <person name="Zhirakovskaya E."/>
        </authorList>
    </citation>
    <scope>NUCLEOTIDE SEQUENCE</scope>
</reference>
<organism evidence="2">
    <name type="scientific">hydrothermal vent metagenome</name>
    <dbReference type="NCBI Taxonomy" id="652676"/>
    <lineage>
        <taxon>unclassified sequences</taxon>
        <taxon>metagenomes</taxon>
        <taxon>ecological metagenomes</taxon>
    </lineage>
</organism>
<evidence type="ECO:0000313" key="2">
    <source>
        <dbReference type="EMBL" id="VAW19121.1"/>
    </source>
</evidence>
<dbReference type="PANTHER" id="PTHR43265">
    <property type="entry name" value="ESTERASE ESTD"/>
    <property type="match status" value="1"/>
</dbReference>
<dbReference type="InterPro" id="IPR053145">
    <property type="entry name" value="AB_hydrolase_Est10"/>
</dbReference>
<proteinExistence type="predicted"/>